<evidence type="ECO:0000256" key="6">
    <source>
        <dbReference type="ARBA" id="ARBA00023136"/>
    </source>
</evidence>
<dbReference type="Pfam" id="PF02322">
    <property type="entry name" value="Cyt_bd_oxida_II"/>
    <property type="match status" value="1"/>
</dbReference>
<sequence length="348" mass="37346">MEMLWFWMVSVVVALYAVMDGFDFGAGALHLFVARDDRERREVLAAIGPLWDGNEVWLLAGGGLLFLGFPRVLAAGFSGFYLAMFMVIWTLIIRGISIEFRSHVADRLWRAFWDGAFALASALMPVLLGAALGNVVRGVPLDGSGFFNIPLFTHWGVGNPVGILDWYTLLTGLLVLATLTAHGALFLAWKTSGAVHRRCMAAARPLWAVVAVLALAATFATARVNPDVYARLPHAPLAWAGMALFLAGLGTVAAGLAKGRPLAAFLGSGAFIVGLLAATAACVWPVMLRSTLDPAFSLDAHNANAGAYGLRTGLRWWVLAFPIVIAYFAMLFRIHRGKVEAAADGEGY</sequence>
<feature type="transmembrane region" description="Helical" evidence="7">
    <location>
        <begin position="6"/>
        <end position="34"/>
    </location>
</feature>
<feature type="transmembrane region" description="Helical" evidence="7">
    <location>
        <begin position="237"/>
        <end position="257"/>
    </location>
</feature>
<feature type="transmembrane region" description="Helical" evidence="7">
    <location>
        <begin position="264"/>
        <end position="287"/>
    </location>
</feature>
<reference evidence="9" key="1">
    <citation type="journal article" date="2023" name="Int. J. Syst. Evol. Microbiol.">
        <title>Mesoterricola silvestris gen. nov., sp. nov., Mesoterricola sediminis sp. nov., Geothrix oryzae sp. nov., Geothrix edaphica sp. nov., Geothrix rubra sp. nov., and Geothrix limicola sp. nov., six novel members of Acidobacteriota isolated from soils.</title>
        <authorList>
            <person name="Itoh H."/>
            <person name="Sugisawa Y."/>
            <person name="Mise K."/>
            <person name="Xu Z."/>
            <person name="Kuniyasu M."/>
            <person name="Ushijima N."/>
            <person name="Kawano K."/>
            <person name="Kobayashi E."/>
            <person name="Shiratori Y."/>
            <person name="Masuda Y."/>
            <person name="Senoo K."/>
        </authorList>
    </citation>
    <scope>NUCLEOTIDE SEQUENCE [LARGE SCALE GENOMIC DNA]</scope>
    <source>
        <strain evidence="9">W79</strain>
    </source>
</reference>
<name>A0AA48K708_9BACT</name>
<dbReference type="InterPro" id="IPR003317">
    <property type="entry name" value="Cyt-d_oxidase_su2"/>
</dbReference>
<dbReference type="PANTHER" id="PTHR43141">
    <property type="entry name" value="CYTOCHROME BD2 SUBUNIT II"/>
    <property type="match status" value="1"/>
</dbReference>
<evidence type="ECO:0000313" key="8">
    <source>
        <dbReference type="EMBL" id="BDU71359.1"/>
    </source>
</evidence>
<evidence type="ECO:0000313" key="9">
    <source>
        <dbReference type="Proteomes" id="UP001238179"/>
    </source>
</evidence>
<dbReference type="KEGG" id="msil:METEAL_05330"/>
<evidence type="ECO:0000256" key="3">
    <source>
        <dbReference type="ARBA" id="ARBA00022475"/>
    </source>
</evidence>
<dbReference type="GO" id="GO:0005886">
    <property type="term" value="C:plasma membrane"/>
    <property type="evidence" value="ECO:0007669"/>
    <property type="project" value="UniProtKB-SubCell"/>
</dbReference>
<feature type="transmembrane region" description="Helical" evidence="7">
    <location>
        <begin position="112"/>
        <end position="132"/>
    </location>
</feature>
<feature type="transmembrane region" description="Helical" evidence="7">
    <location>
        <begin position="55"/>
        <end position="74"/>
    </location>
</feature>
<feature type="transmembrane region" description="Helical" evidence="7">
    <location>
        <begin position="166"/>
        <end position="189"/>
    </location>
</feature>
<keyword evidence="5 7" id="KW-1133">Transmembrane helix</keyword>
<dbReference type="EMBL" id="AP027080">
    <property type="protein sequence ID" value="BDU71359.1"/>
    <property type="molecule type" value="Genomic_DNA"/>
</dbReference>
<keyword evidence="3" id="KW-1003">Cell membrane</keyword>
<evidence type="ECO:0000256" key="2">
    <source>
        <dbReference type="ARBA" id="ARBA00007543"/>
    </source>
</evidence>
<accession>A0AA48K708</accession>
<evidence type="ECO:0000256" key="7">
    <source>
        <dbReference type="SAM" id="Phobius"/>
    </source>
</evidence>
<keyword evidence="6 7" id="KW-0472">Membrane</keyword>
<keyword evidence="4 7" id="KW-0812">Transmembrane</keyword>
<dbReference type="PIRSF" id="PIRSF000267">
    <property type="entry name" value="Cyt_oxidse_sub2"/>
    <property type="match status" value="1"/>
</dbReference>
<protein>
    <submittedName>
        <fullName evidence="8">Cytochrome D oxidase subunit I</fullName>
    </submittedName>
</protein>
<dbReference type="AlphaFoldDB" id="A0AA48K708"/>
<evidence type="ECO:0000256" key="1">
    <source>
        <dbReference type="ARBA" id="ARBA00004651"/>
    </source>
</evidence>
<keyword evidence="9" id="KW-1185">Reference proteome</keyword>
<evidence type="ECO:0000256" key="5">
    <source>
        <dbReference type="ARBA" id="ARBA00022989"/>
    </source>
</evidence>
<dbReference type="PANTHER" id="PTHR43141:SF4">
    <property type="entry name" value="CYTOCHROME BD2 SUBUNIT II"/>
    <property type="match status" value="1"/>
</dbReference>
<proteinExistence type="inferred from homology"/>
<dbReference type="NCBIfam" id="TIGR00203">
    <property type="entry name" value="cydB"/>
    <property type="match status" value="1"/>
</dbReference>
<dbReference type="GO" id="GO:0009055">
    <property type="term" value="F:electron transfer activity"/>
    <property type="evidence" value="ECO:0007669"/>
    <property type="project" value="TreeGrafter"/>
</dbReference>
<organism evidence="8 9">
    <name type="scientific">Mesoterricola silvestris</name>
    <dbReference type="NCBI Taxonomy" id="2927979"/>
    <lineage>
        <taxon>Bacteria</taxon>
        <taxon>Pseudomonadati</taxon>
        <taxon>Acidobacteriota</taxon>
        <taxon>Holophagae</taxon>
        <taxon>Holophagales</taxon>
        <taxon>Holophagaceae</taxon>
        <taxon>Mesoterricola</taxon>
    </lineage>
</organism>
<dbReference type="RefSeq" id="WP_316414248.1">
    <property type="nucleotide sequence ID" value="NZ_AP027080.1"/>
</dbReference>
<dbReference type="GO" id="GO:0019646">
    <property type="term" value="P:aerobic electron transport chain"/>
    <property type="evidence" value="ECO:0007669"/>
    <property type="project" value="TreeGrafter"/>
</dbReference>
<comment type="similarity">
    <text evidence="2">Belongs to the cytochrome ubiquinol oxidase subunit 2 family.</text>
</comment>
<gene>
    <name evidence="8" type="primary">cydB</name>
    <name evidence="8" type="ORF">METEAL_05330</name>
</gene>
<comment type="subcellular location">
    <subcellularLocation>
        <location evidence="1">Cell membrane</location>
        <topology evidence="1">Multi-pass membrane protein</topology>
    </subcellularLocation>
</comment>
<dbReference type="GO" id="GO:0070069">
    <property type="term" value="C:cytochrome complex"/>
    <property type="evidence" value="ECO:0007669"/>
    <property type="project" value="TreeGrafter"/>
</dbReference>
<feature type="transmembrane region" description="Helical" evidence="7">
    <location>
        <begin position="80"/>
        <end position="100"/>
    </location>
</feature>
<evidence type="ECO:0000256" key="4">
    <source>
        <dbReference type="ARBA" id="ARBA00022692"/>
    </source>
</evidence>
<dbReference type="GO" id="GO:0016682">
    <property type="term" value="F:oxidoreductase activity, acting on diphenols and related substances as donors, oxygen as acceptor"/>
    <property type="evidence" value="ECO:0007669"/>
    <property type="project" value="TreeGrafter"/>
</dbReference>
<feature type="transmembrane region" description="Helical" evidence="7">
    <location>
        <begin position="314"/>
        <end position="332"/>
    </location>
</feature>
<dbReference type="Proteomes" id="UP001238179">
    <property type="component" value="Chromosome"/>
</dbReference>
<feature type="transmembrane region" description="Helical" evidence="7">
    <location>
        <begin position="201"/>
        <end position="222"/>
    </location>
</feature>